<evidence type="ECO:0000256" key="4">
    <source>
        <dbReference type="RuleBase" id="RU000363"/>
    </source>
</evidence>
<name>A0A2U1NDB5_ARTAN</name>
<dbReference type="SUPFAM" id="SSF51735">
    <property type="entry name" value="NAD(P)-binding Rossmann-fold domains"/>
    <property type="match status" value="1"/>
</dbReference>
<feature type="compositionally biased region" description="Polar residues" evidence="5">
    <location>
        <begin position="62"/>
        <end position="71"/>
    </location>
</feature>
<dbReference type="PRINTS" id="PR00081">
    <property type="entry name" value="GDHRDH"/>
</dbReference>
<gene>
    <name evidence="6" type="ORF">CTI12_AA280550</name>
</gene>
<dbReference type="STRING" id="35608.A0A2U1NDB5"/>
<evidence type="ECO:0000256" key="2">
    <source>
        <dbReference type="ARBA" id="ARBA00022857"/>
    </source>
</evidence>
<feature type="region of interest" description="Disordered" evidence="5">
    <location>
        <begin position="1"/>
        <end position="105"/>
    </location>
</feature>
<proteinExistence type="inferred from homology"/>
<accession>A0A2U1NDB5</accession>
<dbReference type="AlphaFoldDB" id="A0A2U1NDB5"/>
<comment type="caution">
    <text evidence="6">The sequence shown here is derived from an EMBL/GenBank/DDBJ whole genome shotgun (WGS) entry which is preliminary data.</text>
</comment>
<organism evidence="6 7">
    <name type="scientific">Artemisia annua</name>
    <name type="common">Sweet wormwood</name>
    <dbReference type="NCBI Taxonomy" id="35608"/>
    <lineage>
        <taxon>Eukaryota</taxon>
        <taxon>Viridiplantae</taxon>
        <taxon>Streptophyta</taxon>
        <taxon>Embryophyta</taxon>
        <taxon>Tracheophyta</taxon>
        <taxon>Spermatophyta</taxon>
        <taxon>Magnoliopsida</taxon>
        <taxon>eudicotyledons</taxon>
        <taxon>Gunneridae</taxon>
        <taxon>Pentapetalae</taxon>
        <taxon>asterids</taxon>
        <taxon>campanulids</taxon>
        <taxon>Asterales</taxon>
        <taxon>Asteraceae</taxon>
        <taxon>Asteroideae</taxon>
        <taxon>Anthemideae</taxon>
        <taxon>Artemisiinae</taxon>
        <taxon>Artemisia</taxon>
    </lineage>
</organism>
<dbReference type="Pfam" id="PF00106">
    <property type="entry name" value="adh_short"/>
    <property type="match status" value="1"/>
</dbReference>
<keyword evidence="7" id="KW-1185">Reference proteome</keyword>
<dbReference type="Proteomes" id="UP000245207">
    <property type="component" value="Unassembled WGS sequence"/>
</dbReference>
<evidence type="ECO:0000256" key="5">
    <source>
        <dbReference type="SAM" id="MobiDB-lite"/>
    </source>
</evidence>
<feature type="compositionally biased region" description="Low complexity" evidence="5">
    <location>
        <begin position="80"/>
        <end position="95"/>
    </location>
</feature>
<dbReference type="OrthoDB" id="1933717at2759"/>
<dbReference type="InterPro" id="IPR036291">
    <property type="entry name" value="NAD(P)-bd_dom_sf"/>
</dbReference>
<evidence type="ECO:0000256" key="1">
    <source>
        <dbReference type="ARBA" id="ARBA00006484"/>
    </source>
</evidence>
<keyword evidence="2" id="KW-0521">NADP</keyword>
<evidence type="ECO:0000313" key="6">
    <source>
        <dbReference type="EMBL" id="PWA71476.1"/>
    </source>
</evidence>
<dbReference type="EMBL" id="PKPP01003077">
    <property type="protein sequence ID" value="PWA71476.1"/>
    <property type="molecule type" value="Genomic_DNA"/>
</dbReference>
<dbReference type="InterPro" id="IPR002347">
    <property type="entry name" value="SDR_fam"/>
</dbReference>
<sequence>MPTLKPVTKHWPDEAITEEEISIDPPLQPHEAITEEEISIDPPLQPHDAYDTPEAMPHVHNEQASTSSNTPEDIFEEPAQSHSLNNQSSQSSQPSATTRRSFRSNSQPAWLKDFVTSKNRASMATNVSSRAKQPVYPLFTETEFDLYPDDYVGSLSHENNQIHTTLTVAYTGLFSGNKGIGFEICKQLVSSSHDILVVLTARDEKKGLEALHNLKKFGFSENVVFQQLDVTDPASITSLAEFIATQFGKLDILVNNAGISGIIVNEGSLTSVQHEPQDAAPNSGNNQVMLQTYETSKECIQTNYYGTKHVTEALLPFLQLSTSPRILNISSGIGKLENIKDERMKDMLSDVDRLTEDVIEDVVSGFLHCAKNGSLEEKGWNEPLSAYIVSKAVINAYTRVLAKKYPSFLINAYNPGYVKTDMTFHKGMYTVEEGARGLVMLALSPFDGLSGRFFFQMEETTF</sequence>
<keyword evidence="3" id="KW-0560">Oxidoreductase</keyword>
<reference evidence="6 7" key="1">
    <citation type="journal article" date="2018" name="Mol. Plant">
        <title>The genome of Artemisia annua provides insight into the evolution of Asteraceae family and artemisinin biosynthesis.</title>
        <authorList>
            <person name="Shen Q."/>
            <person name="Zhang L."/>
            <person name="Liao Z."/>
            <person name="Wang S."/>
            <person name="Yan T."/>
            <person name="Shi P."/>
            <person name="Liu M."/>
            <person name="Fu X."/>
            <person name="Pan Q."/>
            <person name="Wang Y."/>
            <person name="Lv Z."/>
            <person name="Lu X."/>
            <person name="Zhang F."/>
            <person name="Jiang W."/>
            <person name="Ma Y."/>
            <person name="Chen M."/>
            <person name="Hao X."/>
            <person name="Li L."/>
            <person name="Tang Y."/>
            <person name="Lv G."/>
            <person name="Zhou Y."/>
            <person name="Sun X."/>
            <person name="Brodelius P.E."/>
            <person name="Rose J.K.C."/>
            <person name="Tang K."/>
        </authorList>
    </citation>
    <scope>NUCLEOTIDE SEQUENCE [LARGE SCALE GENOMIC DNA]</scope>
    <source>
        <strain evidence="7">cv. Huhao1</strain>
        <tissue evidence="6">Leaf</tissue>
    </source>
</reference>
<feature type="compositionally biased region" description="Polar residues" evidence="5">
    <location>
        <begin position="96"/>
        <end position="105"/>
    </location>
</feature>
<dbReference type="PRINTS" id="PR00080">
    <property type="entry name" value="SDRFAMILY"/>
</dbReference>
<dbReference type="GO" id="GO:0016020">
    <property type="term" value="C:membrane"/>
    <property type="evidence" value="ECO:0007669"/>
    <property type="project" value="TreeGrafter"/>
</dbReference>
<dbReference type="PANTHER" id="PTHR43490:SF107">
    <property type="entry name" value="SALUTARIDINE REDUCTASE (NADPH)"/>
    <property type="match status" value="1"/>
</dbReference>
<dbReference type="Gene3D" id="3.40.50.720">
    <property type="entry name" value="NAD(P)-binding Rossmann-like Domain"/>
    <property type="match status" value="1"/>
</dbReference>
<dbReference type="PANTHER" id="PTHR43490">
    <property type="entry name" value="(+)-NEOMENTHOL DEHYDROGENASE"/>
    <property type="match status" value="1"/>
</dbReference>
<protein>
    <submittedName>
        <fullName evidence="6">Glucose/ribitol dehydrogenase</fullName>
    </submittedName>
</protein>
<dbReference type="GO" id="GO:0016491">
    <property type="term" value="F:oxidoreductase activity"/>
    <property type="evidence" value="ECO:0007669"/>
    <property type="project" value="UniProtKB-KW"/>
</dbReference>
<comment type="similarity">
    <text evidence="1 4">Belongs to the short-chain dehydrogenases/reductases (SDR) family.</text>
</comment>
<evidence type="ECO:0000313" key="7">
    <source>
        <dbReference type="Proteomes" id="UP000245207"/>
    </source>
</evidence>
<evidence type="ECO:0000256" key="3">
    <source>
        <dbReference type="ARBA" id="ARBA00023002"/>
    </source>
</evidence>